<keyword evidence="2" id="KW-1185">Reference proteome</keyword>
<evidence type="ECO:0000313" key="1">
    <source>
        <dbReference type="EMBL" id="MFC4527760.1"/>
    </source>
</evidence>
<gene>
    <name evidence="1" type="ORF">ACFO5W_14045</name>
</gene>
<name>A0ABV9C4X2_9GAMM</name>
<reference evidence="2" key="1">
    <citation type="journal article" date="2019" name="Int. J. Syst. Evol. Microbiol.">
        <title>The Global Catalogue of Microorganisms (GCM) 10K type strain sequencing project: providing services to taxonomists for standard genome sequencing and annotation.</title>
        <authorList>
            <consortium name="The Broad Institute Genomics Platform"/>
            <consortium name="The Broad Institute Genome Sequencing Center for Infectious Disease"/>
            <person name="Wu L."/>
            <person name="Ma J."/>
        </authorList>
    </citation>
    <scope>NUCLEOTIDE SEQUENCE [LARGE SCALE GENOMIC DNA]</scope>
    <source>
        <strain evidence="2">CCM 4481</strain>
    </source>
</reference>
<dbReference type="InterPro" id="IPR009097">
    <property type="entry name" value="Cyclic_Pdiesterase"/>
</dbReference>
<dbReference type="Gene3D" id="3.90.1140.10">
    <property type="entry name" value="Cyclic phosphodiesterase"/>
    <property type="match status" value="1"/>
</dbReference>
<sequence>MIFTLSPGTEAAWRGIGQFTFPRRADTMPSMLFSDARNGPSETLVADLRDYPEWHRGRVRYGLWLAPVMDEALHGYVAAVRQQLSDWLHPMPQRQLHLTLFVCGFEQPTSGADDDFTPAQLRRQIEQLDREPGARCVLPLGPVDSFATAAFIPVGDPQGRLSRWRHALGGAGREIRQAAYVPHITLGLYRRKLTGEQVRARLRDIDSPPRSLTVSELHYATYNAQAHFGPLESHHRMALPAVTGCVGPLDCLVME</sequence>
<dbReference type="Proteomes" id="UP001595961">
    <property type="component" value="Unassembled WGS sequence"/>
</dbReference>
<dbReference type="Pfam" id="PF13563">
    <property type="entry name" value="2_5_RNA_ligase2"/>
    <property type="match status" value="1"/>
</dbReference>
<accession>A0ABV9C4X2</accession>
<dbReference type="RefSeq" id="WP_266151734.1">
    <property type="nucleotide sequence ID" value="NZ_CP064028.1"/>
</dbReference>
<evidence type="ECO:0000313" key="2">
    <source>
        <dbReference type="Proteomes" id="UP001595961"/>
    </source>
</evidence>
<dbReference type="EMBL" id="JBHSGA010000017">
    <property type="protein sequence ID" value="MFC4527760.1"/>
    <property type="molecule type" value="Genomic_DNA"/>
</dbReference>
<comment type="caution">
    <text evidence="1">The sequence shown here is derived from an EMBL/GenBank/DDBJ whole genome shotgun (WGS) entry which is preliminary data.</text>
</comment>
<dbReference type="SUPFAM" id="SSF55144">
    <property type="entry name" value="LigT-like"/>
    <property type="match status" value="1"/>
</dbReference>
<organism evidence="1 2">
    <name type="scientific">Dyella halodurans</name>
    <dbReference type="NCBI Taxonomy" id="1920171"/>
    <lineage>
        <taxon>Bacteria</taxon>
        <taxon>Pseudomonadati</taxon>
        <taxon>Pseudomonadota</taxon>
        <taxon>Gammaproteobacteria</taxon>
        <taxon>Lysobacterales</taxon>
        <taxon>Rhodanobacteraceae</taxon>
        <taxon>Dyella</taxon>
    </lineage>
</organism>
<protein>
    <submittedName>
        <fullName evidence="1">2'-5' RNA ligase family protein</fullName>
    </submittedName>
</protein>
<dbReference type="GO" id="GO:0016874">
    <property type="term" value="F:ligase activity"/>
    <property type="evidence" value="ECO:0007669"/>
    <property type="project" value="UniProtKB-KW"/>
</dbReference>
<keyword evidence="1" id="KW-0436">Ligase</keyword>
<proteinExistence type="predicted"/>